<dbReference type="Pfam" id="PF01467">
    <property type="entry name" value="CTP_transf_like"/>
    <property type="match status" value="1"/>
</dbReference>
<dbReference type="AlphaFoldDB" id="A0A371NAU7"/>
<evidence type="ECO:0000259" key="6">
    <source>
        <dbReference type="Pfam" id="PF01467"/>
    </source>
</evidence>
<keyword evidence="4" id="KW-0520">NAD</keyword>
<dbReference type="NCBIfam" id="NF002243">
    <property type="entry name" value="PRK01153.1"/>
    <property type="match status" value="1"/>
</dbReference>
<evidence type="ECO:0000313" key="8">
    <source>
        <dbReference type="Proteomes" id="UP000256864"/>
    </source>
</evidence>
<keyword evidence="3 4" id="KW-0548">Nucleotidyltransferase</keyword>
<organism evidence="7 8">
    <name type="scientific">Methanothermobacter defluvii</name>
    <dbReference type="NCBI Taxonomy" id="49339"/>
    <lineage>
        <taxon>Archaea</taxon>
        <taxon>Methanobacteriati</taxon>
        <taxon>Methanobacteriota</taxon>
        <taxon>Methanomada group</taxon>
        <taxon>Methanobacteria</taxon>
        <taxon>Methanobacteriales</taxon>
        <taxon>Methanobacteriaceae</taxon>
        <taxon>Methanothermobacter</taxon>
    </lineage>
</organism>
<dbReference type="InterPro" id="IPR014729">
    <property type="entry name" value="Rossmann-like_a/b/a_fold"/>
</dbReference>
<keyword evidence="2 4" id="KW-0808">Transferase</keyword>
<dbReference type="PANTHER" id="PTHR21342">
    <property type="entry name" value="PHOSPHOPANTETHEINE ADENYLYLTRANSFERASE"/>
    <property type="match status" value="1"/>
</dbReference>
<dbReference type="NCBIfam" id="TIGR00125">
    <property type="entry name" value="cyt_tran_rel"/>
    <property type="match status" value="1"/>
</dbReference>
<dbReference type="UniPathway" id="UPA00253">
    <property type="reaction ID" value="UER00600"/>
</dbReference>
<dbReference type="NCBIfam" id="TIGR01527">
    <property type="entry name" value="arch_NMN_Atrans"/>
    <property type="match status" value="1"/>
</dbReference>
<proteinExistence type="inferred from homology"/>
<keyword evidence="4" id="KW-0963">Cytoplasm</keyword>
<dbReference type="InterPro" id="IPR004821">
    <property type="entry name" value="Cyt_trans-like"/>
</dbReference>
<dbReference type="GO" id="GO:0009435">
    <property type="term" value="P:NAD+ biosynthetic process"/>
    <property type="evidence" value="ECO:0007669"/>
    <property type="project" value="UniProtKB-UniRule"/>
</dbReference>
<dbReference type="EMBL" id="QREL01000003">
    <property type="protein sequence ID" value="REE25298.1"/>
    <property type="molecule type" value="Genomic_DNA"/>
</dbReference>
<dbReference type="HAMAP" id="MF_00243">
    <property type="entry name" value="NMN_adenylyltr"/>
    <property type="match status" value="1"/>
</dbReference>
<sequence>MTMRGLLVGRMQPFHRGHLQVIKSILEEVDELIICIGSAQLSHSIRDPFTAGERVMMLTKALSENGIPASRYYIIPVQDIECNALWVGHIKMLTPPFDRVYSGNPLVQRLFSEDGYEVTAPPLFYRDRYSGTEVRRRMLDDGDWRSLLPESVVEVIDEINGVERIKHLAKKEVSELGGIS</sequence>
<dbReference type="SUPFAM" id="SSF52374">
    <property type="entry name" value="Nucleotidylyl transferase"/>
    <property type="match status" value="1"/>
</dbReference>
<keyword evidence="4" id="KW-0662">Pyridine nucleotide biosynthesis</keyword>
<dbReference type="EC" id="2.7.7.1" evidence="4 5"/>
<evidence type="ECO:0000256" key="4">
    <source>
        <dbReference type="HAMAP-Rule" id="MF_00243"/>
    </source>
</evidence>
<keyword evidence="4" id="KW-0547">Nucleotide-binding</keyword>
<evidence type="ECO:0000256" key="5">
    <source>
        <dbReference type="NCBIfam" id="TIGR01527"/>
    </source>
</evidence>
<gene>
    <name evidence="7" type="ORF">C7452_1649</name>
</gene>
<dbReference type="CDD" id="cd02166">
    <property type="entry name" value="NMNAT_Archaea"/>
    <property type="match status" value="1"/>
</dbReference>
<reference evidence="7 8" key="1">
    <citation type="submission" date="2018-07" db="EMBL/GenBank/DDBJ databases">
        <title>Genomic Encyclopedia of Type Strains, Phase IV (KMG-IV): sequencing the most valuable type-strain genomes for metagenomic binning, comparative biology and taxonomic classification.</title>
        <authorList>
            <person name="Goeker M."/>
        </authorList>
    </citation>
    <scope>NUCLEOTIDE SEQUENCE [LARGE SCALE GENOMIC DNA]</scope>
    <source>
        <strain evidence="7 8">DSM 7466</strain>
    </source>
</reference>
<comment type="catalytic activity">
    <reaction evidence="4">
        <text>beta-nicotinamide D-ribonucleotide + ATP + H(+) = diphosphate + NAD(+)</text>
        <dbReference type="Rhea" id="RHEA:21360"/>
        <dbReference type="ChEBI" id="CHEBI:14649"/>
        <dbReference type="ChEBI" id="CHEBI:15378"/>
        <dbReference type="ChEBI" id="CHEBI:30616"/>
        <dbReference type="ChEBI" id="CHEBI:33019"/>
        <dbReference type="ChEBI" id="CHEBI:57540"/>
        <dbReference type="EC" id="2.7.7.1"/>
    </reaction>
</comment>
<comment type="subcellular location">
    <subcellularLocation>
        <location evidence="4">Cytoplasm</location>
    </subcellularLocation>
</comment>
<accession>A0A371NAU7</accession>
<dbReference type="GO" id="GO:0005737">
    <property type="term" value="C:cytoplasm"/>
    <property type="evidence" value="ECO:0007669"/>
    <property type="project" value="UniProtKB-SubCell"/>
</dbReference>
<dbReference type="GO" id="GO:0005524">
    <property type="term" value="F:ATP binding"/>
    <property type="evidence" value="ECO:0007669"/>
    <property type="project" value="UniProtKB-KW"/>
</dbReference>
<comment type="pathway">
    <text evidence="4">Cofactor biosynthesis; NAD(+) biosynthesis; NAD(+) from nicotinamide D-ribonucleotide: step 1/1.</text>
</comment>
<dbReference type="InterPro" id="IPR006418">
    <property type="entry name" value="NMN_Atrans_arc"/>
</dbReference>
<protein>
    <recommendedName>
        <fullName evidence="4 5">Nicotinamide-nucleotide adenylyltransferase</fullName>
        <ecNumber evidence="4 5">2.7.7.1</ecNumber>
    </recommendedName>
    <alternativeName>
        <fullName evidence="4">NAD(+) diphosphorylase</fullName>
    </alternativeName>
    <alternativeName>
        <fullName evidence="4">NAD(+) pyrophosphorylase</fullName>
    </alternativeName>
    <alternativeName>
        <fullName evidence="4">NMN adenylyltransferase</fullName>
    </alternativeName>
</protein>
<keyword evidence="8" id="KW-1185">Reference proteome</keyword>
<comment type="caution">
    <text evidence="7">The sequence shown here is derived from an EMBL/GenBank/DDBJ whole genome shotgun (WGS) entry which is preliminary data.</text>
</comment>
<evidence type="ECO:0000256" key="1">
    <source>
        <dbReference type="ARBA" id="ARBA00010124"/>
    </source>
</evidence>
<dbReference type="PANTHER" id="PTHR21342:SF0">
    <property type="entry name" value="BIFUNCTIONAL NMN ADENYLYLTRANSFERASE_NUDIX HYDROLASE"/>
    <property type="match status" value="1"/>
</dbReference>
<dbReference type="Proteomes" id="UP000256864">
    <property type="component" value="Unassembled WGS sequence"/>
</dbReference>
<evidence type="ECO:0000256" key="2">
    <source>
        <dbReference type="ARBA" id="ARBA00022679"/>
    </source>
</evidence>
<name>A0A371NAU7_9EURY</name>
<keyword evidence="4" id="KW-0067">ATP-binding</keyword>
<dbReference type="Gene3D" id="3.40.50.620">
    <property type="entry name" value="HUPs"/>
    <property type="match status" value="1"/>
</dbReference>
<feature type="domain" description="Cytidyltransferase-like" evidence="6">
    <location>
        <begin position="6"/>
        <end position="137"/>
    </location>
</feature>
<comment type="similarity">
    <text evidence="1 4">Belongs to the archaeal NMN adenylyltransferase family.</text>
</comment>
<dbReference type="GO" id="GO:0000309">
    <property type="term" value="F:nicotinamide-nucleotide adenylyltransferase activity"/>
    <property type="evidence" value="ECO:0007669"/>
    <property type="project" value="UniProtKB-UniRule"/>
</dbReference>
<evidence type="ECO:0000313" key="7">
    <source>
        <dbReference type="EMBL" id="REE25298.1"/>
    </source>
</evidence>
<evidence type="ECO:0000256" key="3">
    <source>
        <dbReference type="ARBA" id="ARBA00022695"/>
    </source>
</evidence>